<organism evidence="1 2">
    <name type="scientific">Streptomyces colonosanans</name>
    <dbReference type="NCBI Taxonomy" id="1428652"/>
    <lineage>
        <taxon>Bacteria</taxon>
        <taxon>Bacillati</taxon>
        <taxon>Actinomycetota</taxon>
        <taxon>Actinomycetes</taxon>
        <taxon>Kitasatosporales</taxon>
        <taxon>Streptomycetaceae</taxon>
        <taxon>Streptomyces</taxon>
    </lineage>
</organism>
<dbReference type="Proteomes" id="UP000179935">
    <property type="component" value="Unassembled WGS sequence"/>
</dbReference>
<reference evidence="1 2" key="1">
    <citation type="submission" date="2016-10" db="EMBL/GenBank/DDBJ databases">
        <title>Genome sequence of Streptomyces sp. MUSC 93.</title>
        <authorList>
            <person name="Lee L.-H."/>
            <person name="Ser H.-L."/>
            <person name="Law J.W.-F."/>
        </authorList>
    </citation>
    <scope>NUCLEOTIDE SEQUENCE [LARGE SCALE GENOMIC DNA]</scope>
    <source>
        <strain evidence="1 2">MUSC 93</strain>
    </source>
</reference>
<dbReference type="EMBL" id="MLYP01000105">
    <property type="protein sequence ID" value="OIJ84996.1"/>
    <property type="molecule type" value="Genomic_DNA"/>
</dbReference>
<evidence type="ECO:0000313" key="2">
    <source>
        <dbReference type="Proteomes" id="UP000179935"/>
    </source>
</evidence>
<sequence length="61" mass="6339">MQGLELVEGRVQDAELVDPAGLRPVGRHEGQLCVGRGQQEACTVANGVERLSGLGIALALT</sequence>
<evidence type="ECO:0000313" key="1">
    <source>
        <dbReference type="EMBL" id="OIJ84996.1"/>
    </source>
</evidence>
<name>A0A1S2NV00_9ACTN</name>
<comment type="caution">
    <text evidence="1">The sequence shown here is derived from an EMBL/GenBank/DDBJ whole genome shotgun (WGS) entry which is preliminary data.</text>
</comment>
<gene>
    <name evidence="1" type="ORF">BIV24_29650</name>
</gene>
<protein>
    <submittedName>
        <fullName evidence="1">Uncharacterized protein</fullName>
    </submittedName>
</protein>
<dbReference type="AlphaFoldDB" id="A0A1S2NV00"/>
<dbReference type="RefSeq" id="WP_071369554.1">
    <property type="nucleotide sequence ID" value="NZ_MLYP01000105.1"/>
</dbReference>
<keyword evidence="2" id="KW-1185">Reference proteome</keyword>
<proteinExistence type="predicted"/>
<accession>A0A1S2NV00</accession>